<sequence>MKLRYGGLAFCLLLFASCYSNYKAVAIANADKQPVALNARLIGSTVSLLPKPRAEGYTAYLEFENKSDTSYRISNLHVSLKNAFPRSETPTRGNADTVIVSPGGNISLKYDFYGKSRLFPHKVAVQITGDIQQGNQMYTLAQMFHFKRYMYVNVGGI</sequence>
<dbReference type="Proteomes" id="UP001596958">
    <property type="component" value="Unassembled WGS sequence"/>
</dbReference>
<evidence type="ECO:0000313" key="2">
    <source>
        <dbReference type="EMBL" id="MFD0751637.1"/>
    </source>
</evidence>
<feature type="chain" id="PRO_5047383220" description="Lipoprotein" evidence="1">
    <location>
        <begin position="23"/>
        <end position="157"/>
    </location>
</feature>
<protein>
    <recommendedName>
        <fullName evidence="4">Lipoprotein</fullName>
    </recommendedName>
</protein>
<evidence type="ECO:0000313" key="3">
    <source>
        <dbReference type="Proteomes" id="UP001596958"/>
    </source>
</evidence>
<accession>A0ABW2YZ36</accession>
<feature type="signal peptide" evidence="1">
    <location>
        <begin position="1"/>
        <end position="22"/>
    </location>
</feature>
<gene>
    <name evidence="2" type="ORF">ACFQZS_15910</name>
</gene>
<comment type="caution">
    <text evidence="2">The sequence shown here is derived from an EMBL/GenBank/DDBJ whole genome shotgun (WGS) entry which is preliminary data.</text>
</comment>
<name>A0ABW2YZ36_9SPHI</name>
<keyword evidence="1" id="KW-0732">Signal</keyword>
<keyword evidence="3" id="KW-1185">Reference proteome</keyword>
<dbReference type="PROSITE" id="PS51257">
    <property type="entry name" value="PROKAR_LIPOPROTEIN"/>
    <property type="match status" value="1"/>
</dbReference>
<dbReference type="EMBL" id="JBHTHU010000021">
    <property type="protein sequence ID" value="MFD0751637.1"/>
    <property type="molecule type" value="Genomic_DNA"/>
</dbReference>
<evidence type="ECO:0008006" key="4">
    <source>
        <dbReference type="Google" id="ProtNLM"/>
    </source>
</evidence>
<evidence type="ECO:0000256" key="1">
    <source>
        <dbReference type="SAM" id="SignalP"/>
    </source>
</evidence>
<organism evidence="2 3">
    <name type="scientific">Mucilaginibacter calamicampi</name>
    <dbReference type="NCBI Taxonomy" id="1302352"/>
    <lineage>
        <taxon>Bacteria</taxon>
        <taxon>Pseudomonadati</taxon>
        <taxon>Bacteroidota</taxon>
        <taxon>Sphingobacteriia</taxon>
        <taxon>Sphingobacteriales</taxon>
        <taxon>Sphingobacteriaceae</taxon>
        <taxon>Mucilaginibacter</taxon>
    </lineage>
</organism>
<dbReference type="RefSeq" id="WP_377101926.1">
    <property type="nucleotide sequence ID" value="NZ_JBHTHU010000021.1"/>
</dbReference>
<reference evidence="3" key="1">
    <citation type="journal article" date="2019" name="Int. J. Syst. Evol. Microbiol.">
        <title>The Global Catalogue of Microorganisms (GCM) 10K type strain sequencing project: providing services to taxonomists for standard genome sequencing and annotation.</title>
        <authorList>
            <consortium name="The Broad Institute Genomics Platform"/>
            <consortium name="The Broad Institute Genome Sequencing Center for Infectious Disease"/>
            <person name="Wu L."/>
            <person name="Ma J."/>
        </authorList>
    </citation>
    <scope>NUCLEOTIDE SEQUENCE [LARGE SCALE GENOMIC DNA]</scope>
    <source>
        <strain evidence="3">CCUG 63418</strain>
    </source>
</reference>
<proteinExistence type="predicted"/>